<reference evidence="8" key="1">
    <citation type="journal article" date="2023" name="Mol. Ecol. Resour.">
        <title>Chromosome-level genome assembly of a triploid poplar Populus alba 'Berolinensis'.</title>
        <authorList>
            <person name="Chen S."/>
            <person name="Yu Y."/>
            <person name="Wang X."/>
            <person name="Wang S."/>
            <person name="Zhang T."/>
            <person name="Zhou Y."/>
            <person name="He R."/>
            <person name="Meng N."/>
            <person name="Wang Y."/>
            <person name="Liu W."/>
            <person name="Liu Z."/>
            <person name="Liu J."/>
            <person name="Guo Q."/>
            <person name="Huang H."/>
            <person name="Sederoff R.R."/>
            <person name="Wang G."/>
            <person name="Qu G."/>
            <person name="Chen S."/>
        </authorList>
    </citation>
    <scope>NUCLEOTIDE SEQUENCE</scope>
    <source>
        <strain evidence="8">SC-2020</strain>
    </source>
</reference>
<name>A0AAD6W4A9_9ROSI</name>
<evidence type="ECO:0000256" key="6">
    <source>
        <dbReference type="ARBA" id="ARBA00023163"/>
    </source>
</evidence>
<evidence type="ECO:0000256" key="2">
    <source>
        <dbReference type="ARBA" id="ARBA00010916"/>
    </source>
</evidence>
<evidence type="ECO:0000256" key="5">
    <source>
        <dbReference type="ARBA" id="ARBA00023054"/>
    </source>
</evidence>
<keyword evidence="4" id="KW-0805">Transcription regulation</keyword>
<comment type="caution">
    <text evidence="8">The sequence shown here is derived from an EMBL/GenBank/DDBJ whole genome shotgun (WGS) entry which is preliminary data.</text>
</comment>
<gene>
    <name evidence="8" type="ORF">NC653_014344</name>
</gene>
<dbReference type="EMBL" id="JAQIZT010000005">
    <property type="protein sequence ID" value="KAJ6998116.1"/>
    <property type="molecule type" value="Genomic_DNA"/>
</dbReference>
<dbReference type="InterPro" id="IPR015418">
    <property type="entry name" value="Eaf6"/>
</dbReference>
<evidence type="ECO:0000313" key="8">
    <source>
        <dbReference type="EMBL" id="KAJ6998116.1"/>
    </source>
</evidence>
<evidence type="ECO:0000256" key="7">
    <source>
        <dbReference type="ARBA" id="ARBA00023242"/>
    </source>
</evidence>
<proteinExistence type="inferred from homology"/>
<dbReference type="Proteomes" id="UP001164929">
    <property type="component" value="Chromosome 5"/>
</dbReference>
<evidence type="ECO:0000256" key="1">
    <source>
        <dbReference type="ARBA" id="ARBA00004123"/>
    </source>
</evidence>
<sequence>MRSFVLSKDRSLMTALIQVYDLETSYLQDPGQCGNVLKGFEGFLSSSKNTALLKNKQLDEMMGDQNLE</sequence>
<comment type="similarity">
    <text evidence="2">Belongs to the EAF6 family.</text>
</comment>
<evidence type="ECO:0000256" key="3">
    <source>
        <dbReference type="ARBA" id="ARBA00022853"/>
    </source>
</evidence>
<dbReference type="Pfam" id="PF09340">
    <property type="entry name" value="NuA4"/>
    <property type="match status" value="1"/>
</dbReference>
<evidence type="ECO:0000313" key="9">
    <source>
        <dbReference type="Proteomes" id="UP001164929"/>
    </source>
</evidence>
<accession>A0AAD6W4A9</accession>
<dbReference type="GO" id="GO:0005634">
    <property type="term" value="C:nucleus"/>
    <property type="evidence" value="ECO:0007669"/>
    <property type="project" value="UniProtKB-SubCell"/>
</dbReference>
<keyword evidence="3" id="KW-0156">Chromatin regulator</keyword>
<keyword evidence="9" id="KW-1185">Reference proteome</keyword>
<comment type="subcellular location">
    <subcellularLocation>
        <location evidence="1">Nucleus</location>
    </subcellularLocation>
</comment>
<keyword evidence="7" id="KW-0539">Nucleus</keyword>
<keyword evidence="5" id="KW-0175">Coiled coil</keyword>
<dbReference type="AlphaFoldDB" id="A0AAD6W4A9"/>
<dbReference type="GO" id="GO:0006325">
    <property type="term" value="P:chromatin organization"/>
    <property type="evidence" value="ECO:0007669"/>
    <property type="project" value="UniProtKB-KW"/>
</dbReference>
<dbReference type="PANTHER" id="PTHR13476">
    <property type="entry name" value="CHROMATIN MODIFICATION-RELATED PROTEIN MEAF6"/>
    <property type="match status" value="1"/>
</dbReference>
<dbReference type="GO" id="GO:0000123">
    <property type="term" value="C:histone acetyltransferase complex"/>
    <property type="evidence" value="ECO:0007669"/>
    <property type="project" value="InterPro"/>
</dbReference>
<keyword evidence="6" id="KW-0804">Transcription</keyword>
<protein>
    <submittedName>
        <fullName evidence="8">Uncharacterized protein</fullName>
    </submittedName>
</protein>
<evidence type="ECO:0000256" key="4">
    <source>
        <dbReference type="ARBA" id="ARBA00023015"/>
    </source>
</evidence>
<organism evidence="8 9">
    <name type="scientific">Populus alba x Populus x berolinensis</name>
    <dbReference type="NCBI Taxonomy" id="444605"/>
    <lineage>
        <taxon>Eukaryota</taxon>
        <taxon>Viridiplantae</taxon>
        <taxon>Streptophyta</taxon>
        <taxon>Embryophyta</taxon>
        <taxon>Tracheophyta</taxon>
        <taxon>Spermatophyta</taxon>
        <taxon>Magnoliopsida</taxon>
        <taxon>eudicotyledons</taxon>
        <taxon>Gunneridae</taxon>
        <taxon>Pentapetalae</taxon>
        <taxon>rosids</taxon>
        <taxon>fabids</taxon>
        <taxon>Malpighiales</taxon>
        <taxon>Salicaceae</taxon>
        <taxon>Saliceae</taxon>
        <taxon>Populus</taxon>
    </lineage>
</organism>